<dbReference type="InterPro" id="IPR014710">
    <property type="entry name" value="RmlC-like_jellyroll"/>
</dbReference>
<organism evidence="5 6">
    <name type="scientific">Albibacterium profundi</name>
    <dbReference type="NCBI Taxonomy" id="3134906"/>
    <lineage>
        <taxon>Bacteria</taxon>
        <taxon>Pseudomonadati</taxon>
        <taxon>Bacteroidota</taxon>
        <taxon>Sphingobacteriia</taxon>
        <taxon>Sphingobacteriales</taxon>
        <taxon>Sphingobacteriaceae</taxon>
        <taxon>Albibacterium</taxon>
    </lineage>
</organism>
<proteinExistence type="predicted"/>
<keyword evidence="1" id="KW-0805">Transcription regulation</keyword>
<comment type="caution">
    <text evidence="5">The sequence shown here is derived from an EMBL/GenBank/DDBJ whole genome shotgun (WGS) entry which is preliminary data.</text>
</comment>
<gene>
    <name evidence="5" type="ORF">WKR92_14115</name>
</gene>
<dbReference type="InterPro" id="IPR037923">
    <property type="entry name" value="HTH-like"/>
</dbReference>
<dbReference type="Proteomes" id="UP001580928">
    <property type="component" value="Unassembled WGS sequence"/>
</dbReference>
<evidence type="ECO:0000256" key="2">
    <source>
        <dbReference type="ARBA" id="ARBA00023125"/>
    </source>
</evidence>
<dbReference type="InterPro" id="IPR018062">
    <property type="entry name" value="HTH_AraC-typ_CS"/>
</dbReference>
<dbReference type="Gene3D" id="2.60.120.10">
    <property type="entry name" value="Jelly Rolls"/>
    <property type="match status" value="1"/>
</dbReference>
<dbReference type="SUPFAM" id="SSF46689">
    <property type="entry name" value="Homeodomain-like"/>
    <property type="match status" value="1"/>
</dbReference>
<dbReference type="InterPro" id="IPR018060">
    <property type="entry name" value="HTH_AraC"/>
</dbReference>
<dbReference type="EMBL" id="JBBVGT010000003">
    <property type="protein sequence ID" value="MFB5946964.1"/>
    <property type="molecule type" value="Genomic_DNA"/>
</dbReference>
<name>A0ABV5CHC6_9SPHI</name>
<protein>
    <submittedName>
        <fullName evidence="5">Helix-turn-helix domain-containing protein</fullName>
    </submittedName>
</protein>
<dbReference type="Gene3D" id="1.10.10.60">
    <property type="entry name" value="Homeodomain-like"/>
    <property type="match status" value="1"/>
</dbReference>
<keyword evidence="6" id="KW-1185">Reference proteome</keyword>
<dbReference type="PANTHER" id="PTHR43280">
    <property type="entry name" value="ARAC-FAMILY TRANSCRIPTIONAL REGULATOR"/>
    <property type="match status" value="1"/>
</dbReference>
<keyword evidence="3" id="KW-0804">Transcription</keyword>
<dbReference type="PRINTS" id="PR00032">
    <property type="entry name" value="HTHARAC"/>
</dbReference>
<evidence type="ECO:0000259" key="4">
    <source>
        <dbReference type="PROSITE" id="PS01124"/>
    </source>
</evidence>
<evidence type="ECO:0000256" key="3">
    <source>
        <dbReference type="ARBA" id="ARBA00023163"/>
    </source>
</evidence>
<dbReference type="Pfam" id="PF02311">
    <property type="entry name" value="AraC_binding"/>
    <property type="match status" value="1"/>
</dbReference>
<keyword evidence="2" id="KW-0238">DNA-binding</keyword>
<dbReference type="InterPro" id="IPR003313">
    <property type="entry name" value="AraC-bd"/>
</dbReference>
<dbReference type="PROSITE" id="PS01124">
    <property type="entry name" value="HTH_ARAC_FAMILY_2"/>
    <property type="match status" value="1"/>
</dbReference>
<feature type="domain" description="HTH araC/xylS-type" evidence="4">
    <location>
        <begin position="182"/>
        <end position="280"/>
    </location>
</feature>
<evidence type="ECO:0000313" key="6">
    <source>
        <dbReference type="Proteomes" id="UP001580928"/>
    </source>
</evidence>
<dbReference type="Pfam" id="PF12833">
    <property type="entry name" value="HTH_18"/>
    <property type="match status" value="1"/>
</dbReference>
<dbReference type="PANTHER" id="PTHR43280:SF32">
    <property type="entry name" value="TRANSCRIPTIONAL REGULATORY PROTEIN"/>
    <property type="match status" value="1"/>
</dbReference>
<dbReference type="RefSeq" id="WP_375558493.1">
    <property type="nucleotide sequence ID" value="NZ_JBBVGT010000003.1"/>
</dbReference>
<dbReference type="InterPro" id="IPR009057">
    <property type="entry name" value="Homeodomain-like_sf"/>
</dbReference>
<dbReference type="InterPro" id="IPR020449">
    <property type="entry name" value="Tscrpt_reg_AraC-type_HTH"/>
</dbReference>
<sequence>MEKSKIPIHKSHSNLASPEDFFNMQWIDLNIESLERIESPHRHDYYSIYFLVAGETLQFIDFHEYKVQADALIVMRPEQIHYHVRATNAKLLRINFKEQFLLRFQTGRHNWQDIFSVDVIKVDAQSMKSFLNYIDLLDTESKSPLESKDILSKLFSALLDKISLYLNTEDSPNSSKYTAIYKQFKQLVIQHSLSEVKVTDYAKRLFLSAGHLNDVVKEVTGKNAKTIINEQRILEAKRLLYWTDIPIGEIAYKTGFEDPAYFTRFFKKYTNMLPSEFQKKI</sequence>
<reference evidence="5 6" key="1">
    <citation type="submission" date="2024-04" db="EMBL/GenBank/DDBJ databases">
        <title>Albibacterium profundi sp. nov., isolated from sediment of the Challenger Deep of Mariana Trench.</title>
        <authorList>
            <person name="Wang Y."/>
        </authorList>
    </citation>
    <scope>NUCLEOTIDE SEQUENCE [LARGE SCALE GENOMIC DNA]</scope>
    <source>
        <strain evidence="5 6">RHL897</strain>
    </source>
</reference>
<dbReference type="SMART" id="SM00342">
    <property type="entry name" value="HTH_ARAC"/>
    <property type="match status" value="1"/>
</dbReference>
<dbReference type="SUPFAM" id="SSF51215">
    <property type="entry name" value="Regulatory protein AraC"/>
    <property type="match status" value="1"/>
</dbReference>
<evidence type="ECO:0000313" key="5">
    <source>
        <dbReference type="EMBL" id="MFB5946964.1"/>
    </source>
</evidence>
<accession>A0ABV5CHC6</accession>
<evidence type="ECO:0000256" key="1">
    <source>
        <dbReference type="ARBA" id="ARBA00023015"/>
    </source>
</evidence>
<dbReference type="PROSITE" id="PS00041">
    <property type="entry name" value="HTH_ARAC_FAMILY_1"/>
    <property type="match status" value="1"/>
</dbReference>